<dbReference type="EMBL" id="CM042882">
    <property type="protein sequence ID" value="KAI4379665.1"/>
    <property type="molecule type" value="Genomic_DNA"/>
</dbReference>
<protein>
    <submittedName>
        <fullName evidence="1">Uncharacterized protein</fullName>
    </submittedName>
</protein>
<proteinExistence type="predicted"/>
<reference evidence="2" key="1">
    <citation type="journal article" date="2023" name="Front. Plant Sci.">
        <title>Chromosomal-level genome assembly of Melastoma candidum provides insights into trichome evolution.</title>
        <authorList>
            <person name="Zhong Y."/>
            <person name="Wu W."/>
            <person name="Sun C."/>
            <person name="Zou P."/>
            <person name="Liu Y."/>
            <person name="Dai S."/>
            <person name="Zhou R."/>
        </authorList>
    </citation>
    <scope>NUCLEOTIDE SEQUENCE [LARGE SCALE GENOMIC DNA]</scope>
</reference>
<sequence>MVSDASSGPPIHYEAVEGVDEAPRRSLWPRHTDTKRRKKIKRGEEEDFQSLLDDTAFWLALRGFLRFGCLARMETELWRGRFRGMGGDVKVVAGQRLRPPSRKPVWIIVLVCLVSLFLVCTYTFPPQSRAACYLLFSKGCDNIPRWVLPAPARDLTDEEIASRVVAHDILGMPHPTKSPKISFLFMCAGSLPFEKLWDRFFRGHEGRFSVYIHTSSEKPAHVSSYFMDREVRSTMVVWGQISMVDAEKRLLAAALKDSENQHFVLLSDSCVPLHPFDYVYDYLMHTNISFLDSFYDPGPHGNGRYSEHMLPEIEKEEFRKGAQWFTLKRQHALIVMADSLYYTKFRNFCKSGQEGRSCIPDEHYLPTFFTMVDPNGISNWSVTHVDWSERKWHPKSYRAQDVNFDLLKNLTSIEESVHITSDNKHEEQRQPCVWNGVIRPCYLFARKFYPECLDNLLHLFSNYTAH</sequence>
<keyword evidence="2" id="KW-1185">Reference proteome</keyword>
<comment type="caution">
    <text evidence="1">The sequence shown here is derived from an EMBL/GenBank/DDBJ whole genome shotgun (WGS) entry which is preliminary data.</text>
</comment>
<dbReference type="Proteomes" id="UP001057402">
    <property type="component" value="Chromosome 3"/>
</dbReference>
<accession>A0ACB9RL04</accession>
<organism evidence="1 2">
    <name type="scientific">Melastoma candidum</name>
    <dbReference type="NCBI Taxonomy" id="119954"/>
    <lineage>
        <taxon>Eukaryota</taxon>
        <taxon>Viridiplantae</taxon>
        <taxon>Streptophyta</taxon>
        <taxon>Embryophyta</taxon>
        <taxon>Tracheophyta</taxon>
        <taxon>Spermatophyta</taxon>
        <taxon>Magnoliopsida</taxon>
        <taxon>eudicotyledons</taxon>
        <taxon>Gunneridae</taxon>
        <taxon>Pentapetalae</taxon>
        <taxon>rosids</taxon>
        <taxon>malvids</taxon>
        <taxon>Myrtales</taxon>
        <taxon>Melastomataceae</taxon>
        <taxon>Melastomatoideae</taxon>
        <taxon>Melastomateae</taxon>
        <taxon>Melastoma</taxon>
    </lineage>
</organism>
<name>A0ACB9RL04_9MYRT</name>
<gene>
    <name evidence="1" type="ORF">MLD38_005935</name>
</gene>
<evidence type="ECO:0000313" key="2">
    <source>
        <dbReference type="Proteomes" id="UP001057402"/>
    </source>
</evidence>
<evidence type="ECO:0000313" key="1">
    <source>
        <dbReference type="EMBL" id="KAI4379665.1"/>
    </source>
</evidence>